<evidence type="ECO:0008006" key="4">
    <source>
        <dbReference type="Google" id="ProtNLM"/>
    </source>
</evidence>
<protein>
    <recommendedName>
        <fullName evidence="4">Penicillin-binding protein transpeptidase domain-containing protein</fullName>
    </recommendedName>
</protein>
<comment type="caution">
    <text evidence="2">The sequence shown here is derived from an EMBL/GenBank/DDBJ whole genome shotgun (WGS) entry which is preliminary data.</text>
</comment>
<gene>
    <name evidence="2" type="ORF">PYV00_07045</name>
</gene>
<organism evidence="2 3">
    <name type="scientific">Novosphingobium album</name>
    <name type="common">ex Liu et al. 2023</name>
    <dbReference type="NCBI Taxonomy" id="3031130"/>
    <lineage>
        <taxon>Bacteria</taxon>
        <taxon>Pseudomonadati</taxon>
        <taxon>Pseudomonadota</taxon>
        <taxon>Alphaproteobacteria</taxon>
        <taxon>Sphingomonadales</taxon>
        <taxon>Sphingomonadaceae</taxon>
        <taxon>Novosphingobium</taxon>
    </lineage>
</organism>
<evidence type="ECO:0000313" key="2">
    <source>
        <dbReference type="EMBL" id="MDE8651474.1"/>
    </source>
</evidence>
<evidence type="ECO:0000256" key="1">
    <source>
        <dbReference type="SAM" id="MobiDB-lite"/>
    </source>
</evidence>
<reference evidence="2 3" key="1">
    <citation type="submission" date="2023-03" db="EMBL/GenBank/DDBJ databases">
        <title>NovoSphingobium album sp. nov. isolated from polycyclic aromatic hydrocarbons- and heavy-metal polluted soil.</title>
        <authorList>
            <person name="Liu Z."/>
            <person name="Wang K."/>
        </authorList>
    </citation>
    <scope>NUCLEOTIDE SEQUENCE [LARGE SCALE GENOMIC DNA]</scope>
    <source>
        <strain evidence="2 3">H3SJ31-1</strain>
    </source>
</reference>
<dbReference type="Proteomes" id="UP001216253">
    <property type="component" value="Unassembled WGS sequence"/>
</dbReference>
<keyword evidence="3" id="KW-1185">Reference proteome</keyword>
<proteinExistence type="predicted"/>
<dbReference type="EMBL" id="JARESE010000018">
    <property type="protein sequence ID" value="MDE8651474.1"/>
    <property type="molecule type" value="Genomic_DNA"/>
</dbReference>
<evidence type="ECO:0000313" key="3">
    <source>
        <dbReference type="Proteomes" id="UP001216253"/>
    </source>
</evidence>
<sequence length="201" mass="21746">MLALVQRIDLIFDEGQKCAFNPGRGTYPVLVAHYREAAELLEACEIVQAVPCVAQPCVQRHALEIANLGEDVNPLRPFERGIEPAHHLFDITLREPARNRGGKDIACVYPRREHRQALLSIESPVGPGSTRSQNSLAESVRRSPWTFAEPSGTFKPFGAAAPGEIGPGGLSSEGTLAMDLGYILSAFDRNPVAGGPTILHQ</sequence>
<accession>A0ABT5WN63</accession>
<name>A0ABT5WN63_9SPHN</name>
<feature type="region of interest" description="Disordered" evidence="1">
    <location>
        <begin position="122"/>
        <end position="142"/>
    </location>
</feature>